<dbReference type="RefSeq" id="WP_114826092.1">
    <property type="nucleotide sequence ID" value="NZ_QQSY01000004.1"/>
</dbReference>
<keyword evidence="3" id="KW-1185">Reference proteome</keyword>
<evidence type="ECO:0000313" key="2">
    <source>
        <dbReference type="EMBL" id="RDI97775.1"/>
    </source>
</evidence>
<dbReference type="Proteomes" id="UP000254711">
    <property type="component" value="Unassembled WGS sequence"/>
</dbReference>
<dbReference type="AlphaFoldDB" id="A0A370K546"/>
<reference evidence="2 3" key="1">
    <citation type="submission" date="2018-07" db="EMBL/GenBank/DDBJ databases">
        <title>Dyella solisilvae sp. nov., isolated from the pine and broad-leaved mixed forest soil.</title>
        <authorList>
            <person name="Gao Z."/>
            <person name="Qiu L."/>
        </authorList>
    </citation>
    <scope>NUCLEOTIDE SEQUENCE [LARGE SCALE GENOMIC DNA]</scope>
    <source>
        <strain evidence="2 3">DHG54</strain>
    </source>
</reference>
<proteinExistence type="predicted"/>
<evidence type="ECO:0008006" key="4">
    <source>
        <dbReference type="Google" id="ProtNLM"/>
    </source>
</evidence>
<dbReference type="EMBL" id="QQSY01000004">
    <property type="protein sequence ID" value="RDI97775.1"/>
    <property type="molecule type" value="Genomic_DNA"/>
</dbReference>
<evidence type="ECO:0000256" key="1">
    <source>
        <dbReference type="SAM" id="MobiDB-lite"/>
    </source>
</evidence>
<protein>
    <recommendedName>
        <fullName evidence="4">DUF3619 family protein</fullName>
    </recommendedName>
</protein>
<feature type="region of interest" description="Disordered" evidence="1">
    <location>
        <begin position="78"/>
        <end position="105"/>
    </location>
</feature>
<evidence type="ECO:0000313" key="3">
    <source>
        <dbReference type="Proteomes" id="UP000254711"/>
    </source>
</evidence>
<sequence>MNAPDNHLERRARELYREAARQLDPATAARLRAARRAALEGAGGSTFAHRLLQLLLPAGAFAAIAFAALMLSSPVEGPAGGAARGGVSATATDADGELPPDAAAADPTLYQNMDFYGWLAKNGDSQASR</sequence>
<name>A0A370K546_9GAMM</name>
<accession>A0A370K546</accession>
<comment type="caution">
    <text evidence="2">The sequence shown here is derived from an EMBL/GenBank/DDBJ whole genome shotgun (WGS) entry which is preliminary data.</text>
</comment>
<organism evidence="2 3">
    <name type="scientific">Dyella solisilvae</name>
    <dbReference type="NCBI Taxonomy" id="1920168"/>
    <lineage>
        <taxon>Bacteria</taxon>
        <taxon>Pseudomonadati</taxon>
        <taxon>Pseudomonadota</taxon>
        <taxon>Gammaproteobacteria</taxon>
        <taxon>Lysobacterales</taxon>
        <taxon>Rhodanobacteraceae</taxon>
        <taxon>Dyella</taxon>
    </lineage>
</organism>
<gene>
    <name evidence="2" type="ORF">DVT68_16010</name>
</gene>